<proteinExistence type="predicted"/>
<organism evidence="1 2">
    <name type="scientific">Cytobacillus spartinae</name>
    <dbReference type="NCBI Taxonomy" id="3299023"/>
    <lineage>
        <taxon>Bacteria</taxon>
        <taxon>Bacillati</taxon>
        <taxon>Bacillota</taxon>
        <taxon>Bacilli</taxon>
        <taxon>Bacillales</taxon>
        <taxon>Bacillaceae</taxon>
        <taxon>Cytobacillus</taxon>
    </lineage>
</organism>
<comment type="caution">
    <text evidence="1">The sequence shown here is derived from an EMBL/GenBank/DDBJ whole genome shotgun (WGS) entry which is preliminary data.</text>
</comment>
<gene>
    <name evidence="1" type="ORF">ACFYKX_19715</name>
</gene>
<keyword evidence="2" id="KW-1185">Reference proteome</keyword>
<dbReference type="RefSeq" id="WP_389362837.1">
    <property type="nucleotide sequence ID" value="NZ_JBIACK010000011.1"/>
</dbReference>
<accession>A0ABW6KF91</accession>
<dbReference type="Proteomes" id="UP001601059">
    <property type="component" value="Unassembled WGS sequence"/>
</dbReference>
<sequence>MDRVSCLAYILFKNKDDEVKRLSLDLLVGDVTVREIRKMNHMKKHLAEAEHTLDNSRDFNIYEVAKFVEEFMLTV</sequence>
<evidence type="ECO:0000313" key="1">
    <source>
        <dbReference type="EMBL" id="MFE8702836.1"/>
    </source>
</evidence>
<reference evidence="1 2" key="1">
    <citation type="submission" date="2024-08" db="EMBL/GenBank/DDBJ databases">
        <title>Two novel Cytobacillus novel species.</title>
        <authorList>
            <person name="Liu G."/>
        </authorList>
    </citation>
    <scope>NUCLEOTIDE SEQUENCE [LARGE SCALE GENOMIC DNA]</scope>
    <source>
        <strain evidence="1 2">FJAT-54145</strain>
    </source>
</reference>
<protein>
    <submittedName>
        <fullName evidence="1">Uncharacterized protein</fullName>
    </submittedName>
</protein>
<dbReference type="EMBL" id="JBIACK010000011">
    <property type="protein sequence ID" value="MFE8702836.1"/>
    <property type="molecule type" value="Genomic_DNA"/>
</dbReference>
<evidence type="ECO:0000313" key="2">
    <source>
        <dbReference type="Proteomes" id="UP001601059"/>
    </source>
</evidence>
<name>A0ABW6KF91_9BACI</name>